<dbReference type="Pfam" id="PF18962">
    <property type="entry name" value="Por_Secre_tail"/>
    <property type="match status" value="1"/>
</dbReference>
<feature type="chain" id="PRO_5020878351" evidence="2">
    <location>
        <begin position="22"/>
        <end position="495"/>
    </location>
</feature>
<keyword evidence="5" id="KW-1185">Reference proteome</keyword>
<protein>
    <submittedName>
        <fullName evidence="4">T9SS type A sorting domain-containing protein</fullName>
    </submittedName>
</protein>
<organism evidence="4 5">
    <name type="scientific">Brumimicrobium glaciale</name>
    <dbReference type="NCBI Taxonomy" id="200475"/>
    <lineage>
        <taxon>Bacteria</taxon>
        <taxon>Pseudomonadati</taxon>
        <taxon>Bacteroidota</taxon>
        <taxon>Flavobacteriia</taxon>
        <taxon>Flavobacteriales</taxon>
        <taxon>Crocinitomicaceae</taxon>
        <taxon>Brumimicrobium</taxon>
    </lineage>
</organism>
<evidence type="ECO:0000256" key="2">
    <source>
        <dbReference type="SAM" id="SignalP"/>
    </source>
</evidence>
<keyword evidence="1 2" id="KW-0732">Signal</keyword>
<dbReference type="Proteomes" id="UP000293952">
    <property type="component" value="Unassembled WGS sequence"/>
</dbReference>
<feature type="domain" description="Secretion system C-terminal sorting" evidence="3">
    <location>
        <begin position="424"/>
        <end position="493"/>
    </location>
</feature>
<reference evidence="4 5" key="1">
    <citation type="submission" date="2019-02" db="EMBL/GenBank/DDBJ databases">
        <title>Genome sequence of the sea-ice species Brumimicrobium glaciale.</title>
        <authorList>
            <person name="Bowman J.P."/>
        </authorList>
    </citation>
    <scope>NUCLEOTIDE SEQUENCE [LARGE SCALE GENOMIC DNA]</scope>
    <source>
        <strain evidence="4 5">IC156</strain>
    </source>
</reference>
<sequence>MRFYKLLLAATFIFVSLFSSAQTYIKPRFVGTPQPGTCNNTVVCEVYNFVNHNQARLVNEHDNNLQVIQHLDTIHNFCYDIGLMQDHNFALVSSNGFYPTFYVYIPPALPKYEFNIINYQPPTADTVRDGSITIQFDSVMTSSSFTSTFIDANNSLLNIVTSYPDNYTVSFDSLSEGMLYYAFQETVNNQVVNENYIYLGDFDKEIVDTGLQVSVNYQHSNGNCEGFIDVFPTQIYPNSNMMIVWNDDQVSNSFSRTALCPGMYAFHVIEASPAMWYSGYIDTIIITNSNDSFIDSSLYNVILDDTITYQIDNCSFDYNLPIDSVDYHLDTISLSQGYLTGLFQLTIYQQQQITYVEDTVYALINSNTLLDIVLYCNNTSSFLETKTPTPDFQSKQFLIMLNSNGVMHGNELSLTSQSYPTISIFPNPMVNELNINSGSESTIDLIYLIDLQGKRQIFNTPKTSNVSLNVSELSNGTYILWYNINDTWYQYKIVK</sequence>
<dbReference type="AlphaFoldDB" id="A0A4Q4KQR4"/>
<gene>
    <name evidence="4" type="ORF">ERX46_02375</name>
</gene>
<feature type="signal peptide" evidence="2">
    <location>
        <begin position="1"/>
        <end position="21"/>
    </location>
</feature>
<accession>A0A4Q4KQR4</accession>
<dbReference type="InterPro" id="IPR026444">
    <property type="entry name" value="Secre_tail"/>
</dbReference>
<evidence type="ECO:0000313" key="4">
    <source>
        <dbReference type="EMBL" id="RYM35860.1"/>
    </source>
</evidence>
<comment type="caution">
    <text evidence="4">The sequence shown here is derived from an EMBL/GenBank/DDBJ whole genome shotgun (WGS) entry which is preliminary data.</text>
</comment>
<dbReference type="NCBIfam" id="TIGR04183">
    <property type="entry name" value="Por_Secre_tail"/>
    <property type="match status" value="1"/>
</dbReference>
<evidence type="ECO:0000313" key="5">
    <source>
        <dbReference type="Proteomes" id="UP000293952"/>
    </source>
</evidence>
<proteinExistence type="predicted"/>
<dbReference type="EMBL" id="SETE01000001">
    <property type="protein sequence ID" value="RYM35860.1"/>
    <property type="molecule type" value="Genomic_DNA"/>
</dbReference>
<evidence type="ECO:0000259" key="3">
    <source>
        <dbReference type="Pfam" id="PF18962"/>
    </source>
</evidence>
<dbReference type="RefSeq" id="WP_130092226.1">
    <property type="nucleotide sequence ID" value="NZ_SETE01000001.1"/>
</dbReference>
<name>A0A4Q4KQR4_9FLAO</name>
<dbReference type="OrthoDB" id="1433593at2"/>
<evidence type="ECO:0000256" key="1">
    <source>
        <dbReference type="ARBA" id="ARBA00022729"/>
    </source>
</evidence>